<feature type="transmembrane region" description="Helical" evidence="2">
    <location>
        <begin position="65"/>
        <end position="87"/>
    </location>
</feature>
<dbReference type="PANTHER" id="PTHR39608">
    <property type="entry name" value="INTEGRAL MEMBRANE PROTEIN (AFU_ORTHOLOGUE AFUA_5G08640)"/>
    <property type="match status" value="1"/>
</dbReference>
<reference evidence="3 4" key="1">
    <citation type="submission" date="2016-04" db="EMBL/GenBank/DDBJ databases">
        <title>Draft genome of Fonsecaea erecta CBS 125763.</title>
        <authorList>
            <person name="Weiss V.A."/>
            <person name="Vicente V.A."/>
            <person name="Raittz R.T."/>
            <person name="Moreno L.F."/>
            <person name="De Souza E.M."/>
            <person name="Pedrosa F.O."/>
            <person name="Steffens M.B."/>
            <person name="Faoro H."/>
            <person name="Tadra-Sfeir M.Z."/>
            <person name="Najafzadeh M.J."/>
            <person name="Felipe M.S."/>
            <person name="Teixeira M."/>
            <person name="Sun J."/>
            <person name="Xi L."/>
            <person name="Gomes R."/>
            <person name="De Azevedo C.M."/>
            <person name="Salgado C.G."/>
            <person name="Da Silva M.B."/>
            <person name="Nascimento M.F."/>
            <person name="Queiroz-Telles F."/>
            <person name="Attili D.S."/>
            <person name="Gorbushina A."/>
        </authorList>
    </citation>
    <scope>NUCLEOTIDE SEQUENCE [LARGE SCALE GENOMIC DNA]</scope>
    <source>
        <strain evidence="3 4">CBS 125763</strain>
    </source>
</reference>
<dbReference type="RefSeq" id="XP_018694364.1">
    <property type="nucleotide sequence ID" value="XM_018837511.1"/>
</dbReference>
<evidence type="ECO:0008006" key="5">
    <source>
        <dbReference type="Google" id="ProtNLM"/>
    </source>
</evidence>
<keyword evidence="2" id="KW-0472">Membrane</keyword>
<evidence type="ECO:0000256" key="2">
    <source>
        <dbReference type="SAM" id="Phobius"/>
    </source>
</evidence>
<name>A0A178ZMI7_9EURO</name>
<feature type="transmembrane region" description="Helical" evidence="2">
    <location>
        <begin position="141"/>
        <end position="162"/>
    </location>
</feature>
<proteinExistence type="predicted"/>
<protein>
    <recommendedName>
        <fullName evidence="5">MARVEL domain-containing protein</fullName>
    </recommendedName>
</protein>
<evidence type="ECO:0000313" key="3">
    <source>
        <dbReference type="EMBL" id="OAP60997.1"/>
    </source>
</evidence>
<dbReference type="GeneID" id="30010169"/>
<organism evidence="3 4">
    <name type="scientific">Fonsecaea erecta</name>
    <dbReference type="NCBI Taxonomy" id="1367422"/>
    <lineage>
        <taxon>Eukaryota</taxon>
        <taxon>Fungi</taxon>
        <taxon>Dikarya</taxon>
        <taxon>Ascomycota</taxon>
        <taxon>Pezizomycotina</taxon>
        <taxon>Eurotiomycetes</taxon>
        <taxon>Chaetothyriomycetidae</taxon>
        <taxon>Chaetothyriales</taxon>
        <taxon>Herpotrichiellaceae</taxon>
        <taxon>Fonsecaea</taxon>
    </lineage>
</organism>
<accession>A0A178ZMI7</accession>
<dbReference type="OrthoDB" id="20872at2759"/>
<gene>
    <name evidence="3" type="ORF">AYL99_06001</name>
</gene>
<feature type="transmembrane region" description="Helical" evidence="2">
    <location>
        <begin position="94"/>
        <end position="114"/>
    </location>
</feature>
<dbReference type="PANTHER" id="PTHR39608:SF2">
    <property type="entry name" value="MARVEL DOMAIN-CONTAINING PROTEIN"/>
    <property type="match status" value="1"/>
</dbReference>
<feature type="region of interest" description="Disordered" evidence="1">
    <location>
        <begin position="1"/>
        <end position="24"/>
    </location>
</feature>
<feature type="transmembrane region" description="Helical" evidence="2">
    <location>
        <begin position="39"/>
        <end position="59"/>
    </location>
</feature>
<dbReference type="Proteomes" id="UP000078343">
    <property type="component" value="Unassembled WGS sequence"/>
</dbReference>
<keyword evidence="2" id="KW-0812">Transmembrane</keyword>
<keyword evidence="2" id="KW-1133">Transmembrane helix</keyword>
<evidence type="ECO:0000313" key="4">
    <source>
        <dbReference type="Proteomes" id="UP000078343"/>
    </source>
</evidence>
<dbReference type="AlphaFoldDB" id="A0A178ZMI7"/>
<sequence>MARFGRRGHAGPVTATTDYGAPAGRSNRTHRPAILANHWLHWISSIIVLGISAYFISKYSHNTHLVYWITIASIDALVYLPALFLPAIGAYKGYMAPVAWLFSYLWLTAFIFAAQDYNFGGTCARSPSGVNKCGLKKTLEAFAFIAFFTNILGQVLEGWLWAMQPFKHRGATHMEKSAGSVSTAATTAPATNGGTAPVYDRAPGAAAV</sequence>
<dbReference type="STRING" id="1367422.A0A178ZMI7"/>
<evidence type="ECO:0000256" key="1">
    <source>
        <dbReference type="SAM" id="MobiDB-lite"/>
    </source>
</evidence>
<dbReference type="EMBL" id="LVYI01000004">
    <property type="protein sequence ID" value="OAP60997.1"/>
    <property type="molecule type" value="Genomic_DNA"/>
</dbReference>
<keyword evidence="4" id="KW-1185">Reference proteome</keyword>
<comment type="caution">
    <text evidence="3">The sequence shown here is derived from an EMBL/GenBank/DDBJ whole genome shotgun (WGS) entry which is preliminary data.</text>
</comment>